<comment type="caution">
    <text evidence="2">The sequence shown here is derived from an EMBL/GenBank/DDBJ whole genome shotgun (WGS) entry which is preliminary data.</text>
</comment>
<name>A0ABS8ESR1_9FLAO</name>
<evidence type="ECO:0000313" key="2">
    <source>
        <dbReference type="EMBL" id="MCC1485555.1"/>
    </source>
</evidence>
<feature type="transmembrane region" description="Helical" evidence="1">
    <location>
        <begin position="7"/>
        <end position="39"/>
    </location>
</feature>
<evidence type="ECO:0000313" key="3">
    <source>
        <dbReference type="Proteomes" id="UP000778797"/>
    </source>
</evidence>
<dbReference type="Proteomes" id="UP000778797">
    <property type="component" value="Unassembled WGS sequence"/>
</dbReference>
<keyword evidence="1" id="KW-0472">Membrane</keyword>
<keyword evidence="1" id="KW-0812">Transmembrane</keyword>
<organism evidence="2 3">
    <name type="scientific">Winogradskyella immobilis</name>
    <dbReference type="NCBI Taxonomy" id="2816852"/>
    <lineage>
        <taxon>Bacteria</taxon>
        <taxon>Pseudomonadati</taxon>
        <taxon>Bacteroidota</taxon>
        <taxon>Flavobacteriia</taxon>
        <taxon>Flavobacteriales</taxon>
        <taxon>Flavobacteriaceae</taxon>
        <taxon>Winogradskyella</taxon>
    </lineage>
</organism>
<dbReference type="RefSeq" id="WP_227478047.1">
    <property type="nucleotide sequence ID" value="NZ_JAFMPT010000027.1"/>
</dbReference>
<reference evidence="3" key="1">
    <citation type="submission" date="2021-03" db="EMBL/GenBank/DDBJ databases">
        <title>Genome of Cognatishimia sp. F0-27.</title>
        <authorList>
            <person name="Ping X."/>
        </authorList>
    </citation>
    <scope>NUCLEOTIDE SEQUENCE [LARGE SCALE GENOMIC DNA]</scope>
    <source>
        <strain evidence="3">E313</strain>
    </source>
</reference>
<accession>A0ABS8ESR1</accession>
<proteinExistence type="predicted"/>
<feature type="transmembrane region" description="Helical" evidence="1">
    <location>
        <begin position="51"/>
        <end position="69"/>
    </location>
</feature>
<keyword evidence="3" id="KW-1185">Reference proteome</keyword>
<sequence>MNKFDKIGIGLIVIGFLIPFFIFMGGIIGVPIFIIGAITLSFGTLKLKQKLIWILIPLILYYPIYKAYYEITFYFANIQKVDLILPVDFKGTAIIIDNTDFGQIFEKKQRREQIVFDKNGIAFYPTELELQSSRFRVFTKQKNGELKRILLNSDSSNKTTLLAYGESSFEKTIESENKYIPYDFVKIGESFTEQSNSEKRCELIDLIKKGEIKTVYNKMYN</sequence>
<reference evidence="3" key="2">
    <citation type="submission" date="2023-07" db="EMBL/GenBank/DDBJ databases">
        <title>Genome of Winogradskyella sp. E313.</title>
        <authorList>
            <person name="Zhou Y."/>
        </authorList>
    </citation>
    <scope>NUCLEOTIDE SEQUENCE [LARGE SCALE GENOMIC DNA]</scope>
    <source>
        <strain evidence="3">E313</strain>
    </source>
</reference>
<protein>
    <submittedName>
        <fullName evidence="2">Uncharacterized protein</fullName>
    </submittedName>
</protein>
<evidence type="ECO:0000256" key="1">
    <source>
        <dbReference type="SAM" id="Phobius"/>
    </source>
</evidence>
<dbReference type="EMBL" id="JAFMPT010000027">
    <property type="protein sequence ID" value="MCC1485555.1"/>
    <property type="molecule type" value="Genomic_DNA"/>
</dbReference>
<gene>
    <name evidence="2" type="ORF">J1C55_13195</name>
</gene>
<keyword evidence="1" id="KW-1133">Transmembrane helix</keyword>